<evidence type="ECO:0000313" key="3">
    <source>
        <dbReference type="EMBL" id="KAF2863923.1"/>
    </source>
</evidence>
<keyword evidence="4" id="KW-1185">Reference proteome</keyword>
<dbReference type="GO" id="GO:0000329">
    <property type="term" value="C:fungal-type vacuole membrane"/>
    <property type="evidence" value="ECO:0007669"/>
    <property type="project" value="InterPro"/>
</dbReference>
<keyword evidence="2" id="KW-0472">Membrane</keyword>
<keyword evidence="2" id="KW-0812">Transmembrane</keyword>
<feature type="transmembrane region" description="Helical" evidence="2">
    <location>
        <begin position="33"/>
        <end position="56"/>
    </location>
</feature>
<dbReference type="Proteomes" id="UP000799421">
    <property type="component" value="Unassembled WGS sequence"/>
</dbReference>
<gene>
    <name evidence="3" type="ORF">K470DRAFT_254232</name>
</gene>
<feature type="compositionally biased region" description="Polar residues" evidence="1">
    <location>
        <begin position="1"/>
        <end position="20"/>
    </location>
</feature>
<evidence type="ECO:0000256" key="1">
    <source>
        <dbReference type="SAM" id="MobiDB-lite"/>
    </source>
</evidence>
<sequence>MEKSPEPSTLENSGPSQGTQRPPKRRGHCLRFWWLYLIIWLLVTLVLILLLTYVAYPSIARKAIRTSHLNVTSQSSTNPTPEQLTLNLTATLFTSSIFHPVLKPFNATVFLEGRDVAIYTVQTPRVNSARKGTSEHIYQRVEISSVDEFTTLAKALAANDTVTFRLRGKGGLRLGKLPHISVNYNAKAYLAGLGGLQFITVPEFSLLSSTDKQPDNANAVGRVSINNPSALTLQLGDVLQTHYVDGIRIANSTIPSMTLSPGNLTYPIRFTSDQAAVLKVLQSKAAYKCGQFPVEIKTTEVRFDNKRIPYFSESMAALTLHTRMDIKDALNKAGLGAVVKGC</sequence>
<dbReference type="PANTHER" id="PTHR35895:SF1">
    <property type="entry name" value="LIPID-BINDING SERUM GLYCOPROTEIN C-TERMINAL DOMAIN-CONTAINING PROTEIN"/>
    <property type="match status" value="1"/>
</dbReference>
<dbReference type="EMBL" id="MU005958">
    <property type="protein sequence ID" value="KAF2863923.1"/>
    <property type="molecule type" value="Genomic_DNA"/>
</dbReference>
<name>A0A6A7C931_9PEZI</name>
<evidence type="ECO:0000256" key="2">
    <source>
        <dbReference type="SAM" id="Phobius"/>
    </source>
</evidence>
<proteinExistence type="predicted"/>
<protein>
    <submittedName>
        <fullName evidence="3">Uncharacterized protein</fullName>
    </submittedName>
</protein>
<organism evidence="3 4">
    <name type="scientific">Piedraia hortae CBS 480.64</name>
    <dbReference type="NCBI Taxonomy" id="1314780"/>
    <lineage>
        <taxon>Eukaryota</taxon>
        <taxon>Fungi</taxon>
        <taxon>Dikarya</taxon>
        <taxon>Ascomycota</taxon>
        <taxon>Pezizomycotina</taxon>
        <taxon>Dothideomycetes</taxon>
        <taxon>Dothideomycetidae</taxon>
        <taxon>Capnodiales</taxon>
        <taxon>Piedraiaceae</taxon>
        <taxon>Piedraia</taxon>
    </lineage>
</organism>
<feature type="region of interest" description="Disordered" evidence="1">
    <location>
        <begin position="1"/>
        <end position="24"/>
    </location>
</feature>
<dbReference type="Pfam" id="PF12505">
    <property type="entry name" value="DUF3712"/>
    <property type="match status" value="1"/>
</dbReference>
<dbReference type="PANTHER" id="PTHR35895">
    <property type="entry name" value="CHROMOSOME 16, WHOLE GENOME SHOTGUN SEQUENCE"/>
    <property type="match status" value="1"/>
</dbReference>
<reference evidence="3" key="1">
    <citation type="journal article" date="2020" name="Stud. Mycol.">
        <title>101 Dothideomycetes genomes: a test case for predicting lifestyles and emergence of pathogens.</title>
        <authorList>
            <person name="Haridas S."/>
            <person name="Albert R."/>
            <person name="Binder M."/>
            <person name="Bloem J."/>
            <person name="Labutti K."/>
            <person name="Salamov A."/>
            <person name="Andreopoulos B."/>
            <person name="Baker S."/>
            <person name="Barry K."/>
            <person name="Bills G."/>
            <person name="Bluhm B."/>
            <person name="Cannon C."/>
            <person name="Castanera R."/>
            <person name="Culley D."/>
            <person name="Daum C."/>
            <person name="Ezra D."/>
            <person name="Gonzalez J."/>
            <person name="Henrissat B."/>
            <person name="Kuo A."/>
            <person name="Liang C."/>
            <person name="Lipzen A."/>
            <person name="Lutzoni F."/>
            <person name="Magnuson J."/>
            <person name="Mondo S."/>
            <person name="Nolan M."/>
            <person name="Ohm R."/>
            <person name="Pangilinan J."/>
            <person name="Park H.-J."/>
            <person name="Ramirez L."/>
            <person name="Alfaro M."/>
            <person name="Sun H."/>
            <person name="Tritt A."/>
            <person name="Yoshinaga Y."/>
            <person name="Zwiers L.-H."/>
            <person name="Turgeon B."/>
            <person name="Goodwin S."/>
            <person name="Spatafora J."/>
            <person name="Crous P."/>
            <person name="Grigoriev I."/>
        </authorList>
    </citation>
    <scope>NUCLEOTIDE SEQUENCE</scope>
    <source>
        <strain evidence="3">CBS 480.64</strain>
    </source>
</reference>
<keyword evidence="2" id="KW-1133">Transmembrane helix</keyword>
<accession>A0A6A7C931</accession>
<evidence type="ECO:0000313" key="4">
    <source>
        <dbReference type="Proteomes" id="UP000799421"/>
    </source>
</evidence>
<dbReference type="AlphaFoldDB" id="A0A6A7C931"/>
<dbReference type="InterPro" id="IPR022185">
    <property type="entry name" value="DUF3712"/>
</dbReference>
<dbReference type="InterPro" id="IPR046368">
    <property type="entry name" value="Tag1"/>
</dbReference>
<dbReference type="OrthoDB" id="10039566at2759"/>